<protein>
    <recommendedName>
        <fullName evidence="4">DUF3108 domain-containing protein</fullName>
    </recommendedName>
</protein>
<evidence type="ECO:0000313" key="2">
    <source>
        <dbReference type="EMBL" id="MBG8553223.1"/>
    </source>
</evidence>
<keyword evidence="1" id="KW-0732">Signal</keyword>
<comment type="caution">
    <text evidence="2">The sequence shown here is derived from an EMBL/GenBank/DDBJ whole genome shotgun (WGS) entry which is preliminary data.</text>
</comment>
<proteinExistence type="predicted"/>
<gene>
    <name evidence="2" type="ORF">I5L79_06675</name>
</gene>
<feature type="signal peptide" evidence="1">
    <location>
        <begin position="1"/>
        <end position="24"/>
    </location>
</feature>
<reference evidence="2 3" key="1">
    <citation type="submission" date="2020-11" db="EMBL/GenBank/DDBJ databases">
        <title>Hymenobacter sp.</title>
        <authorList>
            <person name="Kim M.K."/>
        </authorList>
    </citation>
    <scope>NUCLEOTIDE SEQUENCE [LARGE SCALE GENOMIC DNA]</scope>
    <source>
        <strain evidence="2 3">BT594</strain>
    </source>
</reference>
<evidence type="ECO:0008006" key="4">
    <source>
        <dbReference type="Google" id="ProtNLM"/>
    </source>
</evidence>
<dbReference type="EMBL" id="JADWYK010000003">
    <property type="protein sequence ID" value="MBG8553223.1"/>
    <property type="molecule type" value="Genomic_DNA"/>
</dbReference>
<accession>A0ABS0KZC5</accession>
<dbReference type="RefSeq" id="WP_196954251.1">
    <property type="nucleotide sequence ID" value="NZ_JADWYK010000003.1"/>
</dbReference>
<evidence type="ECO:0000313" key="3">
    <source>
        <dbReference type="Proteomes" id="UP000601099"/>
    </source>
</evidence>
<keyword evidence="3" id="KW-1185">Reference proteome</keyword>
<sequence length="248" mass="26893">MKLSTLFLGAAAGAVLFSFVGCSASRVAMQVPDDLQATTPLPVTGKQGFRYRYQFGEFSTASVHKGWRSTTNHSFGKSVGFDATRVRQKSSFVMQPVQGTTWQAQSAYFMSDNDLGISTGAHSRTSVTLKSDEVFRSSIVALNQPVWQLVVENHLGLGRGLQMPAGSFTNGDSVFTVRPIAHLMRRDGQPMRFPTGTPIGYEFVRANGSVVAAVELLGRGRVWLNPALQPETKGPVVAAVTALLMHQR</sequence>
<dbReference type="Proteomes" id="UP000601099">
    <property type="component" value="Unassembled WGS sequence"/>
</dbReference>
<feature type="chain" id="PRO_5047289094" description="DUF3108 domain-containing protein" evidence="1">
    <location>
        <begin position="25"/>
        <end position="248"/>
    </location>
</feature>
<organism evidence="2 3">
    <name type="scientific">Hymenobacter guriensis</name>
    <dbReference type="NCBI Taxonomy" id="2793065"/>
    <lineage>
        <taxon>Bacteria</taxon>
        <taxon>Pseudomonadati</taxon>
        <taxon>Bacteroidota</taxon>
        <taxon>Cytophagia</taxon>
        <taxon>Cytophagales</taxon>
        <taxon>Hymenobacteraceae</taxon>
        <taxon>Hymenobacter</taxon>
    </lineage>
</organism>
<name>A0ABS0KZC5_9BACT</name>
<evidence type="ECO:0000256" key="1">
    <source>
        <dbReference type="SAM" id="SignalP"/>
    </source>
</evidence>
<dbReference type="PROSITE" id="PS51257">
    <property type="entry name" value="PROKAR_LIPOPROTEIN"/>
    <property type="match status" value="1"/>
</dbReference>